<dbReference type="EMBL" id="MU167362">
    <property type="protein sequence ID" value="KAG0142043.1"/>
    <property type="molecule type" value="Genomic_DNA"/>
</dbReference>
<evidence type="ECO:0000256" key="6">
    <source>
        <dbReference type="SAM" id="MobiDB-lite"/>
    </source>
</evidence>
<keyword evidence="5" id="KW-0175">Coiled coil</keyword>
<dbReference type="InterPro" id="IPR013083">
    <property type="entry name" value="Znf_RING/FYVE/PHD"/>
</dbReference>
<evidence type="ECO:0000313" key="8">
    <source>
        <dbReference type="EMBL" id="KAG0142043.1"/>
    </source>
</evidence>
<proteinExistence type="predicted"/>
<organism evidence="8 9">
    <name type="scientific">Cronartium quercuum f. sp. fusiforme G11</name>
    <dbReference type="NCBI Taxonomy" id="708437"/>
    <lineage>
        <taxon>Eukaryota</taxon>
        <taxon>Fungi</taxon>
        <taxon>Dikarya</taxon>
        <taxon>Basidiomycota</taxon>
        <taxon>Pucciniomycotina</taxon>
        <taxon>Pucciniomycetes</taxon>
        <taxon>Pucciniales</taxon>
        <taxon>Coleosporiaceae</taxon>
        <taxon>Cronartium</taxon>
    </lineage>
</organism>
<dbReference type="PROSITE" id="PS50089">
    <property type="entry name" value="ZF_RING_2"/>
    <property type="match status" value="1"/>
</dbReference>
<dbReference type="InterPro" id="IPR027370">
    <property type="entry name" value="Znf-RING_euk"/>
</dbReference>
<keyword evidence="9" id="KW-1185">Reference proteome</keyword>
<keyword evidence="2 4" id="KW-0863">Zinc-finger</keyword>
<evidence type="ECO:0000259" key="7">
    <source>
        <dbReference type="PROSITE" id="PS50089"/>
    </source>
</evidence>
<keyword evidence="3" id="KW-0862">Zinc</keyword>
<evidence type="ECO:0000256" key="5">
    <source>
        <dbReference type="SAM" id="Coils"/>
    </source>
</evidence>
<dbReference type="InterPro" id="IPR001841">
    <property type="entry name" value="Znf_RING"/>
</dbReference>
<keyword evidence="1" id="KW-0479">Metal-binding</keyword>
<evidence type="ECO:0000256" key="1">
    <source>
        <dbReference type="ARBA" id="ARBA00022723"/>
    </source>
</evidence>
<dbReference type="PROSITE" id="PS00518">
    <property type="entry name" value="ZF_RING_1"/>
    <property type="match status" value="1"/>
</dbReference>
<dbReference type="InterPro" id="IPR017907">
    <property type="entry name" value="Znf_RING_CS"/>
</dbReference>
<protein>
    <recommendedName>
        <fullName evidence="7">RING-type domain-containing protein</fullName>
    </recommendedName>
</protein>
<feature type="domain" description="RING-type" evidence="7">
    <location>
        <begin position="131"/>
        <end position="195"/>
    </location>
</feature>
<evidence type="ECO:0000313" key="9">
    <source>
        <dbReference type="Proteomes" id="UP000886653"/>
    </source>
</evidence>
<feature type="coiled-coil region" evidence="5">
    <location>
        <begin position="207"/>
        <end position="237"/>
    </location>
</feature>
<evidence type="ECO:0000256" key="3">
    <source>
        <dbReference type="ARBA" id="ARBA00022833"/>
    </source>
</evidence>
<dbReference type="OrthoDB" id="3219336at2759"/>
<dbReference type="SUPFAM" id="SSF57850">
    <property type="entry name" value="RING/U-box"/>
    <property type="match status" value="1"/>
</dbReference>
<gene>
    <name evidence="8" type="ORF">CROQUDRAFT_663057</name>
</gene>
<sequence>MSPIQLPDGRNTHLGSSPPGQRPGESKSQAIDRLATELNVVKMAKTHAERKLLELQDSIRIQEQLSEVSRQQCEGAWDAMAELRAQLAAQDIVIKRLKADAQAFPLSTPALMRSHHQLSTTIDALRECFTCPLCYDGLAKADAVSLGCGHTFCQRCIDAWAASPANQAHQRHPHHPACPNAPVVDPALVGCPECRTEGSARVRLYMLEEAIRLLARAERERKEVEEEESERRAKLEIVDDVKPTDYLAD</sequence>
<dbReference type="SMART" id="SM00184">
    <property type="entry name" value="RING"/>
    <property type="match status" value="1"/>
</dbReference>
<dbReference type="GO" id="GO:0008270">
    <property type="term" value="F:zinc ion binding"/>
    <property type="evidence" value="ECO:0007669"/>
    <property type="project" value="UniProtKB-KW"/>
</dbReference>
<comment type="caution">
    <text evidence="8">The sequence shown here is derived from an EMBL/GenBank/DDBJ whole genome shotgun (WGS) entry which is preliminary data.</text>
</comment>
<feature type="region of interest" description="Disordered" evidence="6">
    <location>
        <begin position="1"/>
        <end position="29"/>
    </location>
</feature>
<accession>A0A9P6T907</accession>
<dbReference type="Pfam" id="PF13445">
    <property type="entry name" value="zf-RING_UBOX"/>
    <property type="match status" value="1"/>
</dbReference>
<dbReference type="Gene3D" id="3.30.40.10">
    <property type="entry name" value="Zinc/RING finger domain, C3HC4 (zinc finger)"/>
    <property type="match status" value="1"/>
</dbReference>
<evidence type="ECO:0000256" key="2">
    <source>
        <dbReference type="ARBA" id="ARBA00022771"/>
    </source>
</evidence>
<dbReference type="AlphaFoldDB" id="A0A9P6T907"/>
<name>A0A9P6T907_9BASI</name>
<dbReference type="Proteomes" id="UP000886653">
    <property type="component" value="Unassembled WGS sequence"/>
</dbReference>
<evidence type="ECO:0000256" key="4">
    <source>
        <dbReference type="PROSITE-ProRule" id="PRU00175"/>
    </source>
</evidence>
<reference evidence="8" key="1">
    <citation type="submission" date="2013-11" db="EMBL/GenBank/DDBJ databases">
        <title>Genome sequence of the fusiform rust pathogen reveals effectors for host alternation and coevolution with pine.</title>
        <authorList>
            <consortium name="DOE Joint Genome Institute"/>
            <person name="Smith K."/>
            <person name="Pendleton A."/>
            <person name="Kubisiak T."/>
            <person name="Anderson C."/>
            <person name="Salamov A."/>
            <person name="Aerts A."/>
            <person name="Riley R."/>
            <person name="Clum A."/>
            <person name="Lindquist E."/>
            <person name="Ence D."/>
            <person name="Campbell M."/>
            <person name="Kronenberg Z."/>
            <person name="Feau N."/>
            <person name="Dhillon B."/>
            <person name="Hamelin R."/>
            <person name="Burleigh J."/>
            <person name="Smith J."/>
            <person name="Yandell M."/>
            <person name="Nelson C."/>
            <person name="Grigoriev I."/>
            <person name="Davis J."/>
        </authorList>
    </citation>
    <scope>NUCLEOTIDE SEQUENCE</scope>
    <source>
        <strain evidence="8">G11</strain>
    </source>
</reference>